<gene>
    <name evidence="1" type="ORF">DBB42_01795</name>
</gene>
<organism evidence="1 2">
    <name type="scientific">Pseudomonas plecoglossicida</name>
    <dbReference type="NCBI Taxonomy" id="70775"/>
    <lineage>
        <taxon>Bacteria</taxon>
        <taxon>Pseudomonadati</taxon>
        <taxon>Pseudomonadota</taxon>
        <taxon>Gammaproteobacteria</taxon>
        <taxon>Pseudomonadales</taxon>
        <taxon>Pseudomonadaceae</taxon>
        <taxon>Pseudomonas</taxon>
    </lineage>
</organism>
<accession>A0A2R7UQN5</accession>
<comment type="caution">
    <text evidence="1">The sequence shown here is derived from an EMBL/GenBank/DDBJ whole genome shotgun (WGS) entry which is preliminary data.</text>
</comment>
<evidence type="ECO:0000313" key="2">
    <source>
        <dbReference type="Proteomes" id="UP000244874"/>
    </source>
</evidence>
<reference evidence="1 2" key="1">
    <citation type="submission" date="2018-04" db="EMBL/GenBank/DDBJ databases">
        <authorList>
            <person name="Go L.Y."/>
            <person name="Mitchell J.A."/>
        </authorList>
    </citation>
    <scope>NUCLEOTIDE SEQUENCE [LARGE SCALE GENOMIC DNA]</scope>
    <source>
        <strain evidence="1 2">KCJK7865</strain>
    </source>
</reference>
<dbReference type="Proteomes" id="UP000244874">
    <property type="component" value="Unassembled WGS sequence"/>
</dbReference>
<proteinExistence type="predicted"/>
<sequence>MTGILSLLQRLERCQLPLHQFFSMPTRYRISLTATTAELTFIHVGAQRINLNSDRVAIGRRMDLAH</sequence>
<evidence type="ECO:0000313" key="1">
    <source>
        <dbReference type="EMBL" id="PTU53990.1"/>
    </source>
</evidence>
<dbReference type="AlphaFoldDB" id="A0A2R7UQN5"/>
<protein>
    <submittedName>
        <fullName evidence="1">Uncharacterized protein</fullName>
    </submittedName>
</protein>
<dbReference type="EMBL" id="QANO01000064">
    <property type="protein sequence ID" value="PTU53990.1"/>
    <property type="molecule type" value="Genomic_DNA"/>
</dbReference>
<name>A0A2R7UQN5_PSEDL</name>